<evidence type="ECO:0000313" key="2">
    <source>
        <dbReference type="EMBL" id="SCM74581.1"/>
    </source>
</evidence>
<proteinExistence type="predicted"/>
<organism evidence="2">
    <name type="scientific">uncultured Pleomorphomonas sp</name>
    <dbReference type="NCBI Taxonomy" id="442121"/>
    <lineage>
        <taxon>Bacteria</taxon>
        <taxon>Pseudomonadati</taxon>
        <taxon>Pseudomonadota</taxon>
        <taxon>Alphaproteobacteria</taxon>
        <taxon>Hyphomicrobiales</taxon>
        <taxon>Pleomorphomonadaceae</taxon>
        <taxon>Pleomorphomonas</taxon>
        <taxon>environmental samples</taxon>
    </lineage>
</organism>
<feature type="compositionally biased region" description="Basic residues" evidence="1">
    <location>
        <begin position="22"/>
        <end position="33"/>
    </location>
</feature>
<dbReference type="EMBL" id="FMJD01000005">
    <property type="protein sequence ID" value="SCM74581.1"/>
    <property type="molecule type" value="Genomic_DNA"/>
</dbReference>
<protein>
    <submittedName>
        <fullName evidence="2">Uncharacterized protein</fullName>
    </submittedName>
</protein>
<dbReference type="AlphaFoldDB" id="A0A212LAI5"/>
<gene>
    <name evidence="2" type="ORF">KL86PLE_130272</name>
</gene>
<reference evidence="2" key="1">
    <citation type="submission" date="2016-08" db="EMBL/GenBank/DDBJ databases">
        <authorList>
            <person name="Seilhamer J.J."/>
        </authorList>
    </citation>
    <scope>NUCLEOTIDE SEQUENCE</scope>
    <source>
        <strain evidence="2">86</strain>
    </source>
</reference>
<name>A0A212LAI5_9HYPH</name>
<evidence type="ECO:0000256" key="1">
    <source>
        <dbReference type="SAM" id="MobiDB-lite"/>
    </source>
</evidence>
<feature type="region of interest" description="Disordered" evidence="1">
    <location>
        <begin position="1"/>
        <end position="57"/>
    </location>
</feature>
<accession>A0A212LAI5</accession>
<sequence length="57" mass="6447">MPAERNGARPSRPLAARSLRQGGRRTGHRRRGQAGRLEHRTEKWNPVFGKSDAITKN</sequence>